<feature type="compositionally biased region" description="Low complexity" evidence="1">
    <location>
        <begin position="137"/>
        <end position="147"/>
    </location>
</feature>
<feature type="region of interest" description="Disordered" evidence="1">
    <location>
        <begin position="135"/>
        <end position="174"/>
    </location>
</feature>
<feature type="domain" description="UBA" evidence="2">
    <location>
        <begin position="298"/>
        <end position="338"/>
    </location>
</feature>
<keyword evidence="4" id="KW-1185">Reference proteome</keyword>
<organism evidence="3 4">
    <name type="scientific">Tritrichomonas musculus</name>
    <dbReference type="NCBI Taxonomy" id="1915356"/>
    <lineage>
        <taxon>Eukaryota</taxon>
        <taxon>Metamonada</taxon>
        <taxon>Parabasalia</taxon>
        <taxon>Tritrichomonadida</taxon>
        <taxon>Tritrichomonadidae</taxon>
        <taxon>Tritrichomonas</taxon>
    </lineage>
</organism>
<evidence type="ECO:0000313" key="4">
    <source>
        <dbReference type="Proteomes" id="UP001470230"/>
    </source>
</evidence>
<dbReference type="Gene3D" id="1.10.8.10">
    <property type="entry name" value="DNA helicase RuvA subunit, C-terminal domain"/>
    <property type="match status" value="1"/>
</dbReference>
<dbReference type="InterPro" id="IPR009060">
    <property type="entry name" value="UBA-like_sf"/>
</dbReference>
<evidence type="ECO:0000256" key="1">
    <source>
        <dbReference type="SAM" id="MobiDB-lite"/>
    </source>
</evidence>
<evidence type="ECO:0000313" key="3">
    <source>
        <dbReference type="EMBL" id="KAK8838482.1"/>
    </source>
</evidence>
<dbReference type="SUPFAM" id="SSF54236">
    <property type="entry name" value="Ubiquitin-like"/>
    <property type="match status" value="1"/>
</dbReference>
<dbReference type="Pfam" id="PF00627">
    <property type="entry name" value="UBA"/>
    <property type="match status" value="1"/>
</dbReference>
<dbReference type="Proteomes" id="UP001470230">
    <property type="component" value="Unassembled WGS sequence"/>
</dbReference>
<evidence type="ECO:0000259" key="2">
    <source>
        <dbReference type="PROSITE" id="PS50030"/>
    </source>
</evidence>
<gene>
    <name evidence="3" type="ORF">M9Y10_033109</name>
</gene>
<name>A0ABR2GY39_9EUKA</name>
<dbReference type="InterPro" id="IPR015940">
    <property type="entry name" value="UBA"/>
</dbReference>
<dbReference type="InterPro" id="IPR029071">
    <property type="entry name" value="Ubiquitin-like_domsf"/>
</dbReference>
<comment type="caution">
    <text evidence="3">The sequence shown here is derived from an EMBL/GenBank/DDBJ whole genome shotgun (WGS) entry which is preliminary data.</text>
</comment>
<sequence>MQVKLMNLEGKHFDLTFNEDVTVQSICQKLLKEYNYNTNDCYFFRNNKIFNERIKKESFTTQCLDTLIIIFNSNLYPDKSFPKVDNAFNLNFSRYSENYIKSNINISKKLDSDQSNTLHHLYNLGILPPEIESTIRDNNNLSNDDNSFQSESDDEDREVNDINNQQDSGHQSNIDTSIFREIYIPSFVEDIQIDPPSSREIRDLRLSRIEFMNALRNHVRPTNHSTYFVPEPTAQITLLYNGYDLDNDQPLPPPPQPANQNHVPARIFTAQHGPSRTGQSDLDQQIIESLNMNIELSENDHQIISRLCQSGYDRAMVIQAYEACDRNEDQTMSLLLAL</sequence>
<accession>A0ABR2GY39</accession>
<dbReference type="PROSITE" id="PS50030">
    <property type="entry name" value="UBA"/>
    <property type="match status" value="1"/>
</dbReference>
<protein>
    <submittedName>
        <fullName evidence="3">UV excision repair protein rad23</fullName>
    </submittedName>
</protein>
<feature type="compositionally biased region" description="Polar residues" evidence="1">
    <location>
        <begin position="161"/>
        <end position="174"/>
    </location>
</feature>
<proteinExistence type="predicted"/>
<dbReference type="EMBL" id="JAPFFF010000055">
    <property type="protein sequence ID" value="KAK8838482.1"/>
    <property type="molecule type" value="Genomic_DNA"/>
</dbReference>
<reference evidence="3 4" key="1">
    <citation type="submission" date="2024-04" db="EMBL/GenBank/DDBJ databases">
        <title>Tritrichomonas musculus Genome.</title>
        <authorList>
            <person name="Alves-Ferreira E."/>
            <person name="Grigg M."/>
            <person name="Lorenzi H."/>
            <person name="Galac M."/>
        </authorList>
    </citation>
    <scope>NUCLEOTIDE SEQUENCE [LARGE SCALE GENOMIC DNA]</scope>
    <source>
        <strain evidence="3 4">EAF2021</strain>
    </source>
</reference>
<dbReference type="SUPFAM" id="SSF46934">
    <property type="entry name" value="UBA-like"/>
    <property type="match status" value="1"/>
</dbReference>